<accession>A0ABD6D6H2</accession>
<proteinExistence type="predicted"/>
<dbReference type="SUPFAM" id="SSF52540">
    <property type="entry name" value="P-loop containing nucleoside triphosphate hydrolases"/>
    <property type="match status" value="1"/>
</dbReference>
<organism evidence="3 4">
    <name type="scientific">Halohasta litorea</name>
    <dbReference type="NCBI Taxonomy" id="869891"/>
    <lineage>
        <taxon>Archaea</taxon>
        <taxon>Methanobacteriati</taxon>
        <taxon>Methanobacteriota</taxon>
        <taxon>Stenosarchaea group</taxon>
        <taxon>Halobacteria</taxon>
        <taxon>Halobacteriales</taxon>
        <taxon>Haloferacaceae</taxon>
        <taxon>Halohasta</taxon>
    </lineage>
</organism>
<dbReference type="Pfam" id="PF12705">
    <property type="entry name" value="PDDEXK_1"/>
    <property type="match status" value="1"/>
</dbReference>
<keyword evidence="4" id="KW-1185">Reference proteome</keyword>
<dbReference type="RefSeq" id="WP_256395784.1">
    <property type="nucleotide sequence ID" value="NZ_JANHDJ010000002.1"/>
</dbReference>
<dbReference type="EMBL" id="JBHUDM010000002">
    <property type="protein sequence ID" value="MFD1641835.1"/>
    <property type="molecule type" value="Genomic_DNA"/>
</dbReference>
<name>A0ABD6D6H2_9EURY</name>
<evidence type="ECO:0000259" key="2">
    <source>
        <dbReference type="Pfam" id="PF12705"/>
    </source>
</evidence>
<dbReference type="InterPro" id="IPR038726">
    <property type="entry name" value="PDDEXK_AddAB-type"/>
</dbReference>
<comment type="caution">
    <text evidence="3">The sequence shown here is derived from an EMBL/GenBank/DDBJ whole genome shotgun (WGS) entry which is preliminary data.</text>
</comment>
<dbReference type="AlphaFoldDB" id="A0ABD6D6H2"/>
<feature type="region of interest" description="Disordered" evidence="1">
    <location>
        <begin position="397"/>
        <end position="427"/>
    </location>
</feature>
<evidence type="ECO:0000313" key="3">
    <source>
        <dbReference type="EMBL" id="MFD1641835.1"/>
    </source>
</evidence>
<evidence type="ECO:0000313" key="4">
    <source>
        <dbReference type="Proteomes" id="UP001597052"/>
    </source>
</evidence>
<gene>
    <name evidence="3" type="ORF">ACFSBW_08105</name>
</gene>
<protein>
    <submittedName>
        <fullName evidence="3">PD-(D/E)XK nuclease family protein</fullName>
    </submittedName>
</protein>
<dbReference type="Proteomes" id="UP001597052">
    <property type="component" value="Unassembled WGS sequence"/>
</dbReference>
<evidence type="ECO:0000256" key="1">
    <source>
        <dbReference type="SAM" id="MobiDB-lite"/>
    </source>
</evidence>
<sequence>MFPDDIRSLFFEIIAETDLSWKQAVRALELCIDCWTATGDRDGILAYPEFDTPAIRSVVSMLGELQSSYLATERMSLSADQDIAVIDEDHLSELDRSILPPQTEYETHSSLSSSHVSFPELRIFSSATSIVSTIVDQIDPETADQFGIVLVEDSLYSALIESALEAREIPYRGGPGFEDDEDVRAFLRLLETTFAGADQRVSDIRPVLTTAGIEIPRGIEQQRVDSLSSGQLSSYVEFREAVENGTFRDVVTVYESIAETKLTDLRREFDELGMIDDSVTEERVTRFQYYLNAFSVPTETDASDGVLLAGATSTAYVDRPVVFYIGLGPDWAQTPPEYPWIDQTDYLEHDLTRFERLLQNGEQRYYFVQETQAGSDVTPCVYLRRLLDESFETFDDLPHTRHNGVPSTPQTAPFAEPDASTTPHEDVETVSQSRLKSLVNSPRDAYFDRLVDSPEVLPMARGTVLHEAAEIYVADPSVLEDQRERVLDAMCTQLDPYLGDSKRAVQRTHLELGLDAITAYLDANPASGGEYETYDFLDRENELANTLGVDCDSPLTERWFESPSIGMHGYIDLIQDTTTLVDYKSGSKDSAADILDSAAIDPVDEYPNFQALVYLAKHREERPDEQLNMHFVHLLHDTDETIRGNPPEPADLVTTITYVPARFGEFVARRETFETVTDFADSNDRCKTLYKLGYEAYREFFETHELPRAGEDPDQRHRVTEAFIEYAQDHVGPHKYVREGCRLVIDDLDDVPSGYVLKSDLDAFEAFVDEQLTALNEYRQDRFPVAYREDGPNWDRVDHRDLILTDR</sequence>
<feature type="domain" description="PD-(D/E)XK endonuclease-like" evidence="2">
    <location>
        <begin position="429"/>
        <end position="651"/>
    </location>
</feature>
<dbReference type="InterPro" id="IPR027417">
    <property type="entry name" value="P-loop_NTPase"/>
</dbReference>
<reference evidence="3 4" key="1">
    <citation type="journal article" date="2019" name="Int. J. Syst. Evol. Microbiol.">
        <title>The Global Catalogue of Microorganisms (GCM) 10K type strain sequencing project: providing services to taxonomists for standard genome sequencing and annotation.</title>
        <authorList>
            <consortium name="The Broad Institute Genomics Platform"/>
            <consortium name="The Broad Institute Genome Sequencing Center for Infectious Disease"/>
            <person name="Wu L."/>
            <person name="Ma J."/>
        </authorList>
    </citation>
    <scope>NUCLEOTIDE SEQUENCE [LARGE SCALE GENOMIC DNA]</scope>
    <source>
        <strain evidence="3 4">CGMCC 1.10593</strain>
    </source>
</reference>